<evidence type="ECO:0000256" key="1">
    <source>
        <dbReference type="ARBA" id="ARBA00022603"/>
    </source>
</evidence>
<dbReference type="NCBIfam" id="NF001244">
    <property type="entry name" value="PRK00216.1-5"/>
    <property type="match status" value="1"/>
</dbReference>
<dbReference type="HAMAP" id="MF_01813">
    <property type="entry name" value="MenG_UbiE_methyltr"/>
    <property type="match status" value="1"/>
</dbReference>
<dbReference type="InterPro" id="IPR029063">
    <property type="entry name" value="SAM-dependent_MTases_sf"/>
</dbReference>
<evidence type="ECO:0000256" key="4">
    <source>
        <dbReference type="HAMAP-Rule" id="MF_01813"/>
    </source>
</evidence>
<name>A0A9D9E8J6_9LACO</name>
<dbReference type="GO" id="GO:0009234">
    <property type="term" value="P:menaquinone biosynthetic process"/>
    <property type="evidence" value="ECO:0007669"/>
    <property type="project" value="UniProtKB-UniRule"/>
</dbReference>
<keyword evidence="3 4" id="KW-0949">S-adenosyl-L-methionine</keyword>
<dbReference type="Proteomes" id="UP000823614">
    <property type="component" value="Unassembled WGS sequence"/>
</dbReference>
<keyword evidence="1 4" id="KW-0489">Methyltransferase</keyword>
<dbReference type="NCBIfam" id="TIGR01934">
    <property type="entry name" value="MenG_MenH_UbiE"/>
    <property type="match status" value="1"/>
</dbReference>
<dbReference type="GO" id="GO:0032259">
    <property type="term" value="P:methylation"/>
    <property type="evidence" value="ECO:0007669"/>
    <property type="project" value="UniProtKB-KW"/>
</dbReference>
<dbReference type="CDD" id="cd02440">
    <property type="entry name" value="AdoMet_MTases"/>
    <property type="match status" value="1"/>
</dbReference>
<dbReference type="PANTHER" id="PTHR43591">
    <property type="entry name" value="METHYLTRANSFERASE"/>
    <property type="match status" value="1"/>
</dbReference>
<dbReference type="Pfam" id="PF01209">
    <property type="entry name" value="Ubie_methyltran"/>
    <property type="match status" value="1"/>
</dbReference>
<dbReference type="SUPFAM" id="SSF53335">
    <property type="entry name" value="S-adenosyl-L-methionine-dependent methyltransferases"/>
    <property type="match status" value="1"/>
</dbReference>
<protein>
    <recommendedName>
        <fullName evidence="4">Demethylmenaquinone methyltransferase</fullName>
        <ecNumber evidence="4">2.1.1.163</ecNumber>
    </recommendedName>
</protein>
<dbReference type="EC" id="2.1.1.163" evidence="4"/>
<comment type="similarity">
    <text evidence="4">Belongs to the class I-like SAM-binding methyltransferase superfamily. MenG/UbiE family.</text>
</comment>
<dbReference type="NCBIfam" id="NF001243">
    <property type="entry name" value="PRK00216.1-4"/>
    <property type="match status" value="1"/>
</dbReference>
<feature type="binding site" evidence="4">
    <location>
        <position position="60"/>
    </location>
    <ligand>
        <name>S-adenosyl-L-methionine</name>
        <dbReference type="ChEBI" id="CHEBI:59789"/>
    </ligand>
</feature>
<dbReference type="InterPro" id="IPR004033">
    <property type="entry name" value="UbiE/COQ5_MeTrFase"/>
</dbReference>
<evidence type="ECO:0000256" key="3">
    <source>
        <dbReference type="ARBA" id="ARBA00022691"/>
    </source>
</evidence>
<comment type="caution">
    <text evidence="5">The sequence shown here is derived from an EMBL/GenBank/DDBJ whole genome shotgun (WGS) entry which is preliminary data.</text>
</comment>
<keyword evidence="2 4" id="KW-0808">Transferase</keyword>
<dbReference type="InterPro" id="IPR023576">
    <property type="entry name" value="UbiE/COQ5_MeTrFase_CS"/>
</dbReference>
<gene>
    <name evidence="5" type="primary">ubiE</name>
    <name evidence="4" type="synonym">menG</name>
    <name evidence="5" type="ORF">IAA89_05235</name>
</gene>
<evidence type="ECO:0000313" key="5">
    <source>
        <dbReference type="EMBL" id="MBO8441815.1"/>
    </source>
</evidence>
<dbReference type="Gene3D" id="3.40.50.150">
    <property type="entry name" value="Vaccinia Virus protein VP39"/>
    <property type="match status" value="1"/>
</dbReference>
<comment type="pathway">
    <text evidence="4">Quinol/quinone metabolism; menaquinone biosynthesis; menaquinol from 1,4-dihydroxy-2-naphthoate: step 2/2.</text>
</comment>
<dbReference type="PROSITE" id="PS01184">
    <property type="entry name" value="UBIE_2"/>
    <property type="match status" value="1"/>
</dbReference>
<dbReference type="AlphaFoldDB" id="A0A9D9E8J6"/>
<evidence type="ECO:0000256" key="2">
    <source>
        <dbReference type="ARBA" id="ARBA00022679"/>
    </source>
</evidence>
<keyword evidence="4" id="KW-0474">Menaquinone biosynthesis</keyword>
<evidence type="ECO:0000313" key="6">
    <source>
        <dbReference type="Proteomes" id="UP000823614"/>
    </source>
</evidence>
<feature type="binding site" evidence="4">
    <location>
        <begin position="108"/>
        <end position="109"/>
    </location>
    <ligand>
        <name>S-adenosyl-L-methionine</name>
        <dbReference type="ChEBI" id="CHEBI:59789"/>
    </ligand>
</feature>
<reference evidence="5" key="2">
    <citation type="journal article" date="2021" name="PeerJ">
        <title>Extensive microbial diversity within the chicken gut microbiome revealed by metagenomics and culture.</title>
        <authorList>
            <person name="Gilroy R."/>
            <person name="Ravi A."/>
            <person name="Getino M."/>
            <person name="Pursley I."/>
            <person name="Horton D.L."/>
            <person name="Alikhan N.F."/>
            <person name="Baker D."/>
            <person name="Gharbi K."/>
            <person name="Hall N."/>
            <person name="Watson M."/>
            <person name="Adriaenssens E.M."/>
            <person name="Foster-Nyarko E."/>
            <person name="Jarju S."/>
            <person name="Secka A."/>
            <person name="Antonio M."/>
            <person name="Oren A."/>
            <person name="Chaudhuri R.R."/>
            <person name="La Ragione R."/>
            <person name="Hildebrand F."/>
            <person name="Pallen M.J."/>
        </authorList>
    </citation>
    <scope>NUCLEOTIDE SEQUENCE</scope>
    <source>
        <strain evidence="5">C6-149</strain>
    </source>
</reference>
<dbReference type="PANTHER" id="PTHR43591:SF24">
    <property type="entry name" value="2-METHOXY-6-POLYPRENYL-1,4-BENZOQUINOL METHYLASE, MITOCHONDRIAL"/>
    <property type="match status" value="1"/>
</dbReference>
<feature type="binding site" evidence="4">
    <location>
        <position position="80"/>
    </location>
    <ligand>
        <name>S-adenosyl-L-methionine</name>
        <dbReference type="ChEBI" id="CHEBI:59789"/>
    </ligand>
</feature>
<sequence length="236" mass="27207">MTLDPKKPQSVQFLFNKIAKNYDQMNNIISLGLHNHWRNVTNNKISLKGNEIILDLCCGTGDWTIALAKKITNGHVFGIDFSKNMLNIANKKIKKLNLENKITLIQADALQLPFSNNYFDIVTIGYGLRNLKNLDSGLKEIHRVLKPKGQFVCLESSQPTNVIVKPLWHFYMKKILPYLGKIFANSYEEYNYLQKTTHKFMNYKELSNKLNNSGFQNTSYKKFLFGSTVAHFTYKA</sequence>
<dbReference type="GO" id="GO:0043770">
    <property type="term" value="F:demethylmenaquinone methyltransferase activity"/>
    <property type="evidence" value="ECO:0007669"/>
    <property type="project" value="UniProtKB-UniRule"/>
</dbReference>
<dbReference type="PROSITE" id="PS51608">
    <property type="entry name" value="SAM_MT_UBIE"/>
    <property type="match status" value="1"/>
</dbReference>
<dbReference type="PROSITE" id="PS01183">
    <property type="entry name" value="UBIE_1"/>
    <property type="match status" value="1"/>
</dbReference>
<proteinExistence type="inferred from homology"/>
<reference evidence="5" key="1">
    <citation type="submission" date="2020-10" db="EMBL/GenBank/DDBJ databases">
        <authorList>
            <person name="Gilroy R."/>
        </authorList>
    </citation>
    <scope>NUCLEOTIDE SEQUENCE</scope>
    <source>
        <strain evidence="5">C6-149</strain>
    </source>
</reference>
<comment type="function">
    <text evidence="4">Methyltransferase required for the conversion of demethylmenaquinol (DMKH2) to menaquinol (MKH2).</text>
</comment>
<comment type="caution">
    <text evidence="4">Lacks conserved residue(s) required for the propagation of feature annotation.</text>
</comment>
<organism evidence="5 6">
    <name type="scientific">Candidatus Gallilactobacillus intestinavium</name>
    <dbReference type="NCBI Taxonomy" id="2840838"/>
    <lineage>
        <taxon>Bacteria</taxon>
        <taxon>Bacillati</taxon>
        <taxon>Bacillota</taxon>
        <taxon>Bacilli</taxon>
        <taxon>Lactobacillales</taxon>
        <taxon>Lactobacillaceae</taxon>
        <taxon>Lactobacillaceae incertae sedis</taxon>
        <taxon>Candidatus Gallilactobacillus</taxon>
    </lineage>
</organism>
<dbReference type="EMBL" id="JADIMP010000086">
    <property type="protein sequence ID" value="MBO8441815.1"/>
    <property type="molecule type" value="Genomic_DNA"/>
</dbReference>
<accession>A0A9D9E8J6</accession>
<comment type="catalytic activity">
    <reaction evidence="4">
        <text>a 2-demethylmenaquinol + S-adenosyl-L-methionine = a menaquinol + S-adenosyl-L-homocysteine + H(+)</text>
        <dbReference type="Rhea" id="RHEA:42640"/>
        <dbReference type="Rhea" id="RHEA-COMP:9539"/>
        <dbReference type="Rhea" id="RHEA-COMP:9563"/>
        <dbReference type="ChEBI" id="CHEBI:15378"/>
        <dbReference type="ChEBI" id="CHEBI:18151"/>
        <dbReference type="ChEBI" id="CHEBI:55437"/>
        <dbReference type="ChEBI" id="CHEBI:57856"/>
        <dbReference type="ChEBI" id="CHEBI:59789"/>
        <dbReference type="EC" id="2.1.1.163"/>
    </reaction>
</comment>